<evidence type="ECO:0000313" key="1">
    <source>
        <dbReference type="EMBL" id="KAK9759879.1"/>
    </source>
</evidence>
<organism evidence="1 2">
    <name type="scientific">Basidiobolus ranarum</name>
    <dbReference type="NCBI Taxonomy" id="34480"/>
    <lineage>
        <taxon>Eukaryota</taxon>
        <taxon>Fungi</taxon>
        <taxon>Fungi incertae sedis</taxon>
        <taxon>Zoopagomycota</taxon>
        <taxon>Entomophthoromycotina</taxon>
        <taxon>Basidiobolomycetes</taxon>
        <taxon>Basidiobolales</taxon>
        <taxon>Basidiobolaceae</taxon>
        <taxon>Basidiobolus</taxon>
    </lineage>
</organism>
<dbReference type="EMBL" id="JASJQH010002888">
    <property type="protein sequence ID" value="KAK9759879.1"/>
    <property type="molecule type" value="Genomic_DNA"/>
</dbReference>
<name>A0ABR2WEF0_9FUNG</name>
<keyword evidence="2" id="KW-1185">Reference proteome</keyword>
<evidence type="ECO:0000313" key="2">
    <source>
        <dbReference type="Proteomes" id="UP001479436"/>
    </source>
</evidence>
<comment type="caution">
    <text evidence="1">The sequence shown here is derived from an EMBL/GenBank/DDBJ whole genome shotgun (WGS) entry which is preliminary data.</text>
</comment>
<reference evidence="1 2" key="1">
    <citation type="submission" date="2023-04" db="EMBL/GenBank/DDBJ databases">
        <title>Genome of Basidiobolus ranarum AG-B5.</title>
        <authorList>
            <person name="Stajich J.E."/>
            <person name="Carter-House D."/>
            <person name="Gryganskyi A."/>
        </authorList>
    </citation>
    <scope>NUCLEOTIDE SEQUENCE [LARGE SCALE GENOMIC DNA]</scope>
    <source>
        <strain evidence="1 2">AG-B5</strain>
    </source>
</reference>
<dbReference type="Proteomes" id="UP001479436">
    <property type="component" value="Unassembled WGS sequence"/>
</dbReference>
<gene>
    <name evidence="1" type="ORF">K7432_016642</name>
</gene>
<proteinExistence type="predicted"/>
<accession>A0ABR2WEF0</accession>
<protein>
    <submittedName>
        <fullName evidence="1">Uncharacterized protein</fullName>
    </submittedName>
</protein>
<sequence>MSKKSQNFSNYIKSAFETWFSFPPYYSQNSDVSQHPVSPDSFGSCELREDVTLPISIHDGSLSERECDEGMVQSWHFVYM</sequence>